<dbReference type="AlphaFoldDB" id="A0A9P1KIN0"/>
<keyword evidence="2" id="KW-1185">Reference proteome</keyword>
<accession>A0A9P1KIN0</accession>
<dbReference type="Proteomes" id="UP000032946">
    <property type="component" value="Chromosome"/>
</dbReference>
<protein>
    <submittedName>
        <fullName evidence="1">Uncharacterized protein</fullName>
    </submittedName>
</protein>
<sequence length="38" mass="4536">MVEYNKLASEHPYNCLYVPKFSIIRYKMRQGTQGQQTL</sequence>
<evidence type="ECO:0000313" key="2">
    <source>
        <dbReference type="Proteomes" id="UP000032946"/>
    </source>
</evidence>
<organism evidence="1 2">
    <name type="scientific">Limnospira indica PCC 8005</name>
    <dbReference type="NCBI Taxonomy" id="376219"/>
    <lineage>
        <taxon>Bacteria</taxon>
        <taxon>Bacillati</taxon>
        <taxon>Cyanobacteriota</taxon>
        <taxon>Cyanophyceae</taxon>
        <taxon>Oscillatoriophycideae</taxon>
        <taxon>Oscillatoriales</taxon>
        <taxon>Sirenicapillariaceae</taxon>
        <taxon>Limnospira</taxon>
    </lineage>
</organism>
<evidence type="ECO:0000313" key="1">
    <source>
        <dbReference type="EMBL" id="CDM97820.1"/>
    </source>
</evidence>
<gene>
    <name evidence="1" type="ORF">ARTHRO_60421</name>
</gene>
<reference evidence="1 2" key="1">
    <citation type="submission" date="2014-02" db="EMBL/GenBank/DDBJ databases">
        <authorList>
            <person name="Genoscope - CEA"/>
        </authorList>
    </citation>
    <scope>NUCLEOTIDE SEQUENCE [LARGE SCALE GENOMIC DNA]</scope>
    <source>
        <strain evidence="1 2">PCC 8005</strain>
    </source>
</reference>
<dbReference type="EMBL" id="FO818640">
    <property type="protein sequence ID" value="CDM97820.1"/>
    <property type="molecule type" value="Genomic_DNA"/>
</dbReference>
<name>A0A9P1KIN0_9CYAN</name>
<proteinExistence type="predicted"/>